<evidence type="ECO:0000313" key="3">
    <source>
        <dbReference type="EMBL" id="CNW50307.1"/>
    </source>
</evidence>
<dbReference type="Proteomes" id="UP000046680">
    <property type="component" value="Unassembled WGS sequence"/>
</dbReference>
<name>A0A654U7B0_MYCTX</name>
<evidence type="ECO:0000313" key="8">
    <source>
        <dbReference type="Proteomes" id="UP000046947"/>
    </source>
</evidence>
<evidence type="ECO:0000313" key="1">
    <source>
        <dbReference type="EMBL" id="CFE76051.1"/>
    </source>
</evidence>
<accession>A0A654U7B0</accession>
<protein>
    <submittedName>
        <fullName evidence="2">Uncharacterized protein</fullName>
    </submittedName>
</protein>
<dbReference type="AlphaFoldDB" id="A0A654U7B0"/>
<reference evidence="5 6" key="1">
    <citation type="submission" date="2015-03" db="EMBL/GenBank/DDBJ databases">
        <authorList>
            <consortium name="Pathogen Informatics"/>
        </authorList>
    </citation>
    <scope>NUCLEOTIDE SEQUENCE [LARGE SCALE GENOMIC DNA]</scope>
    <source>
        <strain evidence="2 7">C09601061</strain>
        <strain evidence="3 5">D00501624</strain>
        <strain evidence="4 6">G09801536</strain>
        <strain evidence="1 8">H09601792</strain>
    </source>
</reference>
<organism evidence="2 7">
    <name type="scientific">Mycobacterium tuberculosis</name>
    <dbReference type="NCBI Taxonomy" id="1773"/>
    <lineage>
        <taxon>Bacteria</taxon>
        <taxon>Bacillati</taxon>
        <taxon>Actinomycetota</taxon>
        <taxon>Actinomycetes</taxon>
        <taxon>Mycobacteriales</taxon>
        <taxon>Mycobacteriaceae</taxon>
        <taxon>Mycobacterium</taxon>
        <taxon>Mycobacterium tuberculosis complex</taxon>
    </lineage>
</organism>
<dbReference type="Proteomes" id="UP000045842">
    <property type="component" value="Unassembled WGS sequence"/>
</dbReference>
<evidence type="ECO:0000313" key="7">
    <source>
        <dbReference type="Proteomes" id="UP000046680"/>
    </source>
</evidence>
<evidence type="ECO:0000313" key="5">
    <source>
        <dbReference type="Proteomes" id="UP000039217"/>
    </source>
</evidence>
<proteinExistence type="predicted"/>
<sequence>MLISSTRLDCALSTQSGSLSIGRAIDISRTWVSARIRSAACGMLIRLDATTGIVTCSATALLMSTNAPPGTEVTIVGTRASCQPKPELMMVAPAPSTSVASATISSQLWPSAT</sequence>
<dbReference type="Proteomes" id="UP000046947">
    <property type="component" value="Unassembled WGS sequence"/>
</dbReference>
<dbReference type="EMBL" id="CGCX01002332">
    <property type="protein sequence ID" value="CFS10492.1"/>
    <property type="molecule type" value="Genomic_DNA"/>
</dbReference>
<dbReference type="EMBL" id="CQQC01002097">
    <property type="protein sequence ID" value="CNW50307.1"/>
    <property type="molecule type" value="Genomic_DNA"/>
</dbReference>
<gene>
    <name evidence="2" type="ORF">ERS007657_04036</name>
    <name evidence="3" type="ORF">ERS007661_04036</name>
    <name evidence="4" type="ORF">ERS007679_04093</name>
    <name evidence="1" type="ORF">ERS007688_03944</name>
</gene>
<dbReference type="Proteomes" id="UP000039217">
    <property type="component" value="Unassembled WGS sequence"/>
</dbReference>
<evidence type="ECO:0000313" key="2">
    <source>
        <dbReference type="EMBL" id="CFS10492.1"/>
    </source>
</evidence>
<evidence type="ECO:0000313" key="4">
    <source>
        <dbReference type="EMBL" id="COW62407.1"/>
    </source>
</evidence>
<dbReference type="EMBL" id="CFOH01000987">
    <property type="protein sequence ID" value="CFE76051.1"/>
    <property type="molecule type" value="Genomic_DNA"/>
</dbReference>
<dbReference type="EMBL" id="CSAD01000916">
    <property type="protein sequence ID" value="COW62407.1"/>
    <property type="molecule type" value="Genomic_DNA"/>
</dbReference>
<evidence type="ECO:0000313" key="6">
    <source>
        <dbReference type="Proteomes" id="UP000045842"/>
    </source>
</evidence>